<protein>
    <submittedName>
        <fullName evidence="2">Uncharacterized protein</fullName>
    </submittedName>
</protein>
<dbReference type="WBParaSite" id="nRc.2.0.1.t00535-RA">
    <property type="protein sequence ID" value="nRc.2.0.1.t00535-RA"/>
    <property type="gene ID" value="nRc.2.0.1.g00535"/>
</dbReference>
<proteinExistence type="predicted"/>
<accession>A0A915HFV8</accession>
<name>A0A915HFV8_ROMCU</name>
<dbReference type="AlphaFoldDB" id="A0A915HFV8"/>
<reference evidence="2" key="1">
    <citation type="submission" date="2022-11" db="UniProtKB">
        <authorList>
            <consortium name="WormBaseParasite"/>
        </authorList>
    </citation>
    <scope>IDENTIFICATION</scope>
</reference>
<evidence type="ECO:0000313" key="2">
    <source>
        <dbReference type="WBParaSite" id="nRc.2.0.1.t00535-RA"/>
    </source>
</evidence>
<dbReference type="Proteomes" id="UP000887565">
    <property type="component" value="Unplaced"/>
</dbReference>
<evidence type="ECO:0000313" key="1">
    <source>
        <dbReference type="Proteomes" id="UP000887565"/>
    </source>
</evidence>
<sequence>MKDMLGTLLMAKLQWEVDMQIDKVDDQWCRHLHRSGALQKNRNSIFQLGQSAKGPPGAPLAYAKQQEDFMGILQTMG</sequence>
<organism evidence="1 2">
    <name type="scientific">Romanomermis culicivorax</name>
    <name type="common">Nematode worm</name>
    <dbReference type="NCBI Taxonomy" id="13658"/>
    <lineage>
        <taxon>Eukaryota</taxon>
        <taxon>Metazoa</taxon>
        <taxon>Ecdysozoa</taxon>
        <taxon>Nematoda</taxon>
        <taxon>Enoplea</taxon>
        <taxon>Dorylaimia</taxon>
        <taxon>Mermithida</taxon>
        <taxon>Mermithoidea</taxon>
        <taxon>Mermithidae</taxon>
        <taxon>Romanomermis</taxon>
    </lineage>
</organism>
<keyword evidence="1" id="KW-1185">Reference proteome</keyword>